<dbReference type="GO" id="GO:0062192">
    <property type="term" value="F:L-rhamnose mutarotase activity"/>
    <property type="evidence" value="ECO:0007669"/>
    <property type="project" value="UniProtKB-UniRule"/>
</dbReference>
<evidence type="ECO:0000256" key="2">
    <source>
        <dbReference type="ARBA" id="ARBA00023235"/>
    </source>
</evidence>
<dbReference type="PANTHER" id="PTHR34389:SF2">
    <property type="entry name" value="L-RHAMNOSE MUTAROTASE"/>
    <property type="match status" value="1"/>
</dbReference>
<keyword evidence="1" id="KW-0963">Cytoplasm</keyword>
<dbReference type="Proteomes" id="UP000282028">
    <property type="component" value="Unassembled WGS sequence"/>
</dbReference>
<dbReference type="InterPro" id="IPR013448">
    <property type="entry name" value="L-rhamnose_mutarotase"/>
</dbReference>
<dbReference type="InterPro" id="IPR008000">
    <property type="entry name" value="Rham/fucose_mutarotase"/>
</dbReference>
<sequence length="106" mass="12904">MIRKAFTMKVFADCHEEYQRRHDEIWPQMVEMLREYGAQSYSIFLNAQSNTLFAYLEIEDEERWSKTAETEICQKWWTYMKDVMETNEDHSPVTVELKEVFHLGQR</sequence>
<keyword evidence="3" id="KW-0119">Carbohydrate metabolism</keyword>
<gene>
    <name evidence="6" type="primary">rhaM</name>
    <name evidence="6" type="ORF">EDM52_16215</name>
</gene>
<dbReference type="RefSeq" id="WP_122910015.1">
    <property type="nucleotide sequence ID" value="NZ_CBCSBE010000009.1"/>
</dbReference>
<dbReference type="GO" id="GO:0005737">
    <property type="term" value="C:cytoplasm"/>
    <property type="evidence" value="ECO:0007669"/>
    <property type="project" value="InterPro"/>
</dbReference>
<name>A0A3M8C6E2_9BACL</name>
<evidence type="ECO:0000256" key="1">
    <source>
        <dbReference type="ARBA" id="ARBA00022490"/>
    </source>
</evidence>
<dbReference type="SUPFAM" id="SSF54909">
    <property type="entry name" value="Dimeric alpha+beta barrel"/>
    <property type="match status" value="1"/>
</dbReference>
<dbReference type="InterPro" id="IPR011008">
    <property type="entry name" value="Dimeric_a/b-barrel"/>
</dbReference>
<evidence type="ECO:0000256" key="4">
    <source>
        <dbReference type="ARBA" id="ARBA00023308"/>
    </source>
</evidence>
<dbReference type="Pfam" id="PF05336">
    <property type="entry name" value="rhaM"/>
    <property type="match status" value="1"/>
</dbReference>
<dbReference type="Gene3D" id="3.30.70.100">
    <property type="match status" value="1"/>
</dbReference>
<dbReference type="AlphaFoldDB" id="A0A3M8C6E2"/>
<evidence type="ECO:0000256" key="5">
    <source>
        <dbReference type="NCBIfam" id="TIGR02625"/>
    </source>
</evidence>
<accession>A0A3M8C6E2</accession>
<dbReference type="NCBIfam" id="TIGR02625">
    <property type="entry name" value="YiiL_rotase"/>
    <property type="match status" value="1"/>
</dbReference>
<keyword evidence="4" id="KW-0684">Rhamnose metabolism</keyword>
<comment type="caution">
    <text evidence="6">The sequence shown here is derived from an EMBL/GenBank/DDBJ whole genome shotgun (WGS) entry which is preliminary data.</text>
</comment>
<reference evidence="6 7" key="1">
    <citation type="submission" date="2018-10" db="EMBL/GenBank/DDBJ databases">
        <title>Phylogenomics of Brevibacillus.</title>
        <authorList>
            <person name="Dunlap C."/>
        </authorList>
    </citation>
    <scope>NUCLEOTIDE SEQUENCE [LARGE SCALE GENOMIC DNA]</scope>
    <source>
        <strain evidence="6 7">JCM 12215</strain>
    </source>
</reference>
<evidence type="ECO:0000313" key="7">
    <source>
        <dbReference type="Proteomes" id="UP000282028"/>
    </source>
</evidence>
<dbReference type="PANTHER" id="PTHR34389">
    <property type="entry name" value="L-RHAMNOSE MUTAROTASE"/>
    <property type="match status" value="1"/>
</dbReference>
<evidence type="ECO:0000313" key="6">
    <source>
        <dbReference type="EMBL" id="RNB71219.1"/>
    </source>
</evidence>
<dbReference type="HAMAP" id="MF_01663">
    <property type="entry name" value="L_rham_rotase"/>
    <property type="match status" value="1"/>
</dbReference>
<evidence type="ECO:0000256" key="3">
    <source>
        <dbReference type="ARBA" id="ARBA00023277"/>
    </source>
</evidence>
<protein>
    <recommendedName>
        <fullName evidence="5">L-rhamnose mutarotase</fullName>
        <ecNumber evidence="5">5.1.3.32</ecNumber>
    </recommendedName>
</protein>
<keyword evidence="2 6" id="KW-0413">Isomerase</keyword>
<keyword evidence="7" id="KW-1185">Reference proteome</keyword>
<dbReference type="EMBL" id="RHHR01000029">
    <property type="protein sequence ID" value="RNB71219.1"/>
    <property type="molecule type" value="Genomic_DNA"/>
</dbReference>
<dbReference type="OrthoDB" id="9799608at2"/>
<dbReference type="GO" id="GO:0019301">
    <property type="term" value="P:rhamnose catabolic process"/>
    <property type="evidence" value="ECO:0007669"/>
    <property type="project" value="UniProtKB-UniRule"/>
</dbReference>
<organism evidence="6 7">
    <name type="scientific">Brevibacillus invocatus</name>
    <dbReference type="NCBI Taxonomy" id="173959"/>
    <lineage>
        <taxon>Bacteria</taxon>
        <taxon>Bacillati</taxon>
        <taxon>Bacillota</taxon>
        <taxon>Bacilli</taxon>
        <taxon>Bacillales</taxon>
        <taxon>Paenibacillaceae</taxon>
        <taxon>Brevibacillus</taxon>
    </lineage>
</organism>
<proteinExistence type="inferred from homology"/>
<dbReference type="EC" id="5.1.3.32" evidence="5"/>